<keyword evidence="1" id="KW-0378">Hydrolase</keyword>
<keyword evidence="1" id="KW-0067">ATP-binding</keyword>
<dbReference type="GO" id="GO:0000723">
    <property type="term" value="P:telomere maintenance"/>
    <property type="evidence" value="ECO:0007669"/>
    <property type="project" value="InterPro"/>
</dbReference>
<dbReference type="EMBL" id="NCVQ01000002">
    <property type="protein sequence ID" value="PWZ44749.1"/>
    <property type="molecule type" value="Genomic_DNA"/>
</dbReference>
<evidence type="ECO:0000256" key="2">
    <source>
        <dbReference type="SAM" id="MobiDB-lite"/>
    </source>
</evidence>
<proteinExistence type="inferred from homology"/>
<dbReference type="FunFam" id="3.40.50.300:FF:002884">
    <property type="entry name" value="ATP-dependent DNA helicase"/>
    <property type="match status" value="1"/>
</dbReference>
<dbReference type="InterPro" id="IPR025476">
    <property type="entry name" value="Helitron_helicase-like"/>
</dbReference>
<dbReference type="GO" id="GO:0006281">
    <property type="term" value="P:DNA repair"/>
    <property type="evidence" value="ECO:0007669"/>
    <property type="project" value="UniProtKB-KW"/>
</dbReference>
<feature type="domain" description="DNA helicase Pif1-like 2B" evidence="6">
    <location>
        <begin position="1601"/>
        <end position="1647"/>
    </location>
</feature>
<dbReference type="GO" id="GO:0005524">
    <property type="term" value="F:ATP binding"/>
    <property type="evidence" value="ECO:0007669"/>
    <property type="project" value="UniProtKB-KW"/>
</dbReference>
<dbReference type="Pfam" id="PF21530">
    <property type="entry name" value="Pif1_2B_dom"/>
    <property type="match status" value="1"/>
</dbReference>
<feature type="domain" description="UvrD-like helicase C-terminal" evidence="4">
    <location>
        <begin position="1695"/>
        <end position="1738"/>
    </location>
</feature>
<keyword evidence="1" id="KW-0227">DNA damage</keyword>
<dbReference type="InterPro" id="IPR027417">
    <property type="entry name" value="P-loop_NTPase"/>
</dbReference>
<dbReference type="GO" id="GO:0016887">
    <property type="term" value="F:ATP hydrolysis activity"/>
    <property type="evidence" value="ECO:0007669"/>
    <property type="project" value="RHEA"/>
</dbReference>
<evidence type="ECO:0000313" key="8">
    <source>
        <dbReference type="Proteomes" id="UP000251960"/>
    </source>
</evidence>
<dbReference type="Pfam" id="PF13538">
    <property type="entry name" value="UvrD_C_2"/>
    <property type="match status" value="1"/>
</dbReference>
<dbReference type="EC" id="5.6.2.3" evidence="1"/>
<dbReference type="CDD" id="cd18809">
    <property type="entry name" value="SF1_C_RecD"/>
    <property type="match status" value="1"/>
</dbReference>
<feature type="domain" description="Helitron helicase-like" evidence="5">
    <location>
        <begin position="730"/>
        <end position="911"/>
    </location>
</feature>
<protein>
    <recommendedName>
        <fullName evidence="1">ATP-dependent DNA helicase</fullName>
        <ecNumber evidence="1">5.6.2.3</ecNumber>
    </recommendedName>
</protein>
<dbReference type="Gene3D" id="2.40.50.140">
    <property type="entry name" value="Nucleic acid-binding proteins"/>
    <property type="match status" value="1"/>
</dbReference>
<keyword evidence="1 7" id="KW-0347">Helicase</keyword>
<dbReference type="ExpressionAtlas" id="A0A3L6GA34">
    <property type="expression patterns" value="baseline"/>
</dbReference>
<comment type="cofactor">
    <cofactor evidence="1">
        <name>Mg(2+)</name>
        <dbReference type="ChEBI" id="CHEBI:18420"/>
    </cofactor>
</comment>
<name>A0A3L6GA34_MAIZE</name>
<dbReference type="Proteomes" id="UP000251960">
    <property type="component" value="Chromosome 10"/>
</dbReference>
<dbReference type="Pfam" id="PF14214">
    <property type="entry name" value="Helitron_like_N"/>
    <property type="match status" value="1"/>
</dbReference>
<evidence type="ECO:0000259" key="5">
    <source>
        <dbReference type="Pfam" id="PF14214"/>
    </source>
</evidence>
<evidence type="ECO:0000313" key="7">
    <source>
        <dbReference type="EMBL" id="PWZ44749.1"/>
    </source>
</evidence>
<comment type="catalytic activity">
    <reaction evidence="1">
        <text>ATP + H2O = ADP + phosphate + H(+)</text>
        <dbReference type="Rhea" id="RHEA:13065"/>
        <dbReference type="ChEBI" id="CHEBI:15377"/>
        <dbReference type="ChEBI" id="CHEBI:15378"/>
        <dbReference type="ChEBI" id="CHEBI:30616"/>
        <dbReference type="ChEBI" id="CHEBI:43474"/>
        <dbReference type="ChEBI" id="CHEBI:456216"/>
        <dbReference type="EC" id="5.6.2.3"/>
    </reaction>
</comment>
<dbReference type="Gene3D" id="3.40.50.300">
    <property type="entry name" value="P-loop containing nucleotide triphosphate hydrolases"/>
    <property type="match status" value="2"/>
</dbReference>
<accession>A0A3L6GA34</accession>
<feature type="region of interest" description="Disordered" evidence="2">
    <location>
        <begin position="313"/>
        <end position="352"/>
    </location>
</feature>
<feature type="domain" description="DNA helicase Pif1-like DEAD-box helicase" evidence="3">
    <location>
        <begin position="1303"/>
        <end position="1508"/>
    </location>
</feature>
<evidence type="ECO:0000256" key="1">
    <source>
        <dbReference type="RuleBase" id="RU363044"/>
    </source>
</evidence>
<evidence type="ECO:0000259" key="6">
    <source>
        <dbReference type="Pfam" id="PF21530"/>
    </source>
</evidence>
<keyword evidence="1" id="KW-0547">Nucleotide-binding</keyword>
<gene>
    <name evidence="7" type="primary">pif1_14</name>
    <name evidence="7" type="ORF">Zm00014a_005285</name>
</gene>
<dbReference type="Pfam" id="PF05970">
    <property type="entry name" value="PIF1"/>
    <property type="match status" value="1"/>
</dbReference>
<dbReference type="PANTHER" id="PTHR10492">
    <property type="match status" value="1"/>
</dbReference>
<dbReference type="InterPro" id="IPR010285">
    <property type="entry name" value="DNA_helicase_pif1-like_DEAD"/>
</dbReference>
<comment type="similarity">
    <text evidence="1">Belongs to the helicase family.</text>
</comment>
<dbReference type="GO" id="GO:0006310">
    <property type="term" value="P:DNA recombination"/>
    <property type="evidence" value="ECO:0007669"/>
    <property type="project" value="UniProtKB-KW"/>
</dbReference>
<dbReference type="PANTHER" id="PTHR10492:SF92">
    <property type="entry name" value="ATP-DEPENDENT DNA HELICASE"/>
    <property type="match status" value="1"/>
</dbReference>
<organism evidence="7 8">
    <name type="scientific">Zea mays</name>
    <name type="common">Maize</name>
    <dbReference type="NCBI Taxonomy" id="4577"/>
    <lineage>
        <taxon>Eukaryota</taxon>
        <taxon>Viridiplantae</taxon>
        <taxon>Streptophyta</taxon>
        <taxon>Embryophyta</taxon>
        <taxon>Tracheophyta</taxon>
        <taxon>Spermatophyta</taxon>
        <taxon>Magnoliopsida</taxon>
        <taxon>Liliopsida</taxon>
        <taxon>Poales</taxon>
        <taxon>Poaceae</taxon>
        <taxon>PACMAD clade</taxon>
        <taxon>Panicoideae</taxon>
        <taxon>Andropogonodae</taxon>
        <taxon>Andropogoneae</taxon>
        <taxon>Tripsacinae</taxon>
        <taxon>Zea</taxon>
    </lineage>
</organism>
<dbReference type="SUPFAM" id="SSF52540">
    <property type="entry name" value="P-loop containing nucleoside triphosphate hydrolases"/>
    <property type="match status" value="2"/>
</dbReference>
<feature type="compositionally biased region" description="Basic residues" evidence="2">
    <location>
        <begin position="333"/>
        <end position="346"/>
    </location>
</feature>
<evidence type="ECO:0000259" key="3">
    <source>
        <dbReference type="Pfam" id="PF05970"/>
    </source>
</evidence>
<dbReference type="InterPro" id="IPR012340">
    <property type="entry name" value="NA-bd_OB-fold"/>
</dbReference>
<dbReference type="GO" id="GO:0043139">
    <property type="term" value="F:5'-3' DNA helicase activity"/>
    <property type="evidence" value="ECO:0007669"/>
    <property type="project" value="UniProtKB-EC"/>
</dbReference>
<dbReference type="InterPro" id="IPR027785">
    <property type="entry name" value="UvrD-like_helicase_C"/>
</dbReference>
<sequence>MRGWEGGLFRPDPDGPCLFALRISWTKDLCVLIGVIALEKSWSSSSNIAYCTSSGQAVAMVLMEPAVLNRERVALDKKTRMPVFMLFDDYSDEDFYEVQRKYSIVARVEVKFPIEPRYRDRQHYILSDINGSKIEAIATRYEIVKYFNSLLHEKHVYKMHNVWFGLNPGAFNFRHLNGTMELYFTHQTVVDPYTVPVQMPPFPKHIFLNLDDIAELPNRTLVDIMAIVVHLDTIHRTMWGTFRKIVIMDASHIISPLVLAAYYFYAHVFSGTVVVIDQMGHNVDRKPFTDISSNIIRGDQNELLGPMLDAKERKRKRDRERYAAMSVEQKNEKNRKRREARQRNKGHNVIPNVSGGDEKCPILINKSTHKPTIGKQAILARQNKKFEANIARNVATLTEDTISDVGQMDDSTQPGSTIEINNTGIHDKVYSNIPEETHMLKHVPDCGYCTAKKFEYEPPGFCCRGGKVELAPLETPPQLRRLWDSANSDARHFRDNIRFFNGHFSFTSLYCCLDSMTTNMRDSGIYTFRAQGMMYHNIKSFGSECGAEHKHLKLYFYDDDPSLEHRYRKCREDQIQKDQEVIKQIVGILRGNPYSEHLRSMGHVENLADYHIALNLDQTLNQKTYNTPLTSEVAAVWIEGSERRGQFSKSVMLHGKDRSSHGIRSYHGCYDALSYPMFFPRGELGWHANIPKVGVSMGEVDAYRATHRASNGNDEDAEPPTHLYVSVRDYYCYKFQIRPGVFSPILHGKRLFQQFAVDTYIKIERSRLDFIRKNQDRLRADLYQGLVDSMLDGDVRGEKVGKRTVLSPSFIGGPRDMRRRYMDAMALVQKFGKPDIFLTMTCNPNWDEIKRELLPGQTLQDRPDLVVRVFHAKLQELKHRLTKQDILGKVRAYVYVVEFQKRGLPHAHFLLIMQRKYKLTCPEQYDLLISAEIPSNKYPELRKMVIKHMMHGSCGSLNPNCPCTKGRASCKNQYPRHFHEATMQGKDSYPNYRRRDDGRKEKACGSIKAVKYLFKYIYKGHDRASVVMRDASKENGDVDEIQQYRDARWVTPPEALWRIYGFELSQNYPSVMQLQLHLPNMHMVTFHERQMVERVVNRPGADRSMITAYFEANKLYEEARGILYRDFPEWYTWQQGKGERFYLRLLLNHVTGATSYVDLRTVDGDTLPSFREAAQRRGLLEADNTIDECLNEAALYQMPSALRRLFATILVFCEPNDVAELWQRHLDTMSEDYHRITQSKSHLQQMVLIDIRNMLQSMGKDIKTFPLPAIIDRYDDSQGIDREIYEEEIIEATAEDVALQETLNEEQKSAYEKILSVVDTSNGGVFFVDGPGGTGKTYLYKALLAVLRSQDKIAVATATSGVAASIMPGGRTAHSRFKIPLTIDDGAICTFTKQSGTSKLLQKVSLIIWDEASMAKRQSIEALDNSMRDIMGRPDLPFGGKTIVFGGDFRQVLPVVRKGSRAQIVAASLWSSYLWESMCHLKLVCNMRAKSDPWFAEYLLRVGGGTEEVNNDGDVRLPDEVCVPYTGDDRDLDRLIDDIYPSLNENMSNTSYITSRAILTTRNDWVDMINMRMIDRFQREQMMYHSFDTAVDDPNNYYPSEFLNTLTPNGLPPHVLKLKIGCPVMLLRNIDPANGLCNGTRLVVRGFQKNSIDAEIVLGQHAGMRVFLPRIPLCPSDDEMFPFHFKRKQFPVRLSFAMTVNKSQGQTIPNVVVYLPEPVFSHGQLYVALSRATTRLNVKVLVIPVTDDKMKKGVEKKSTINGVTYTKNIVYKEVLTS</sequence>
<reference evidence="7 8" key="1">
    <citation type="journal article" date="2018" name="Nat. Genet.">
        <title>Extensive intraspecific gene order and gene structural variations between Mo17 and other maize genomes.</title>
        <authorList>
            <person name="Sun S."/>
            <person name="Zhou Y."/>
            <person name="Chen J."/>
            <person name="Shi J."/>
            <person name="Zhao H."/>
            <person name="Zhao H."/>
            <person name="Song W."/>
            <person name="Zhang M."/>
            <person name="Cui Y."/>
            <person name="Dong X."/>
            <person name="Liu H."/>
            <person name="Ma X."/>
            <person name="Jiao Y."/>
            <person name="Wang B."/>
            <person name="Wei X."/>
            <person name="Stein J.C."/>
            <person name="Glaubitz J.C."/>
            <person name="Lu F."/>
            <person name="Yu G."/>
            <person name="Liang C."/>
            <person name="Fengler K."/>
            <person name="Li B."/>
            <person name="Rafalski A."/>
            <person name="Schnable P.S."/>
            <person name="Ware D.H."/>
            <person name="Buckler E.S."/>
            <person name="Lai J."/>
        </authorList>
    </citation>
    <scope>NUCLEOTIDE SEQUENCE [LARGE SCALE GENOMIC DNA]</scope>
    <source>
        <strain evidence="8">cv. Missouri 17</strain>
        <tissue evidence="7">Seedling</tissue>
    </source>
</reference>
<evidence type="ECO:0000259" key="4">
    <source>
        <dbReference type="Pfam" id="PF13538"/>
    </source>
</evidence>
<keyword evidence="1" id="KW-0233">DNA recombination</keyword>
<comment type="caution">
    <text evidence="7">The sequence shown here is derived from an EMBL/GenBank/DDBJ whole genome shotgun (WGS) entry which is preliminary data.</text>
</comment>
<keyword evidence="1" id="KW-0234">DNA repair</keyword>
<dbReference type="InterPro" id="IPR049163">
    <property type="entry name" value="Pif1-like_2B_dom"/>
</dbReference>